<dbReference type="InterPro" id="IPR014347">
    <property type="entry name" value="Tautomerase/MIF_sf"/>
</dbReference>
<evidence type="ECO:0000259" key="5">
    <source>
        <dbReference type="Pfam" id="PF01361"/>
    </source>
</evidence>
<reference evidence="6 7" key="1">
    <citation type="submission" date="2019-12" db="EMBL/GenBank/DDBJ databases">
        <authorList>
            <person name="Wolfe R."/>
            <person name="Danczak R."/>
            <person name="Wilkins M."/>
        </authorList>
    </citation>
    <scope>NUCLEOTIDE SEQUENCE [LARGE SCALE GENOMIC DNA]</scope>
    <source>
        <strain evidence="6">X2_MaxBin.013</strain>
    </source>
</reference>
<evidence type="ECO:0000256" key="1">
    <source>
        <dbReference type="ARBA" id="ARBA00006723"/>
    </source>
</evidence>
<dbReference type="InterPro" id="IPR004370">
    <property type="entry name" value="4-OT-like_dom"/>
</dbReference>
<evidence type="ECO:0000313" key="7">
    <source>
        <dbReference type="Proteomes" id="UP000488506"/>
    </source>
</evidence>
<sequence>MPIVKIEIWEGRNEETKEILIRNITKAVSDSINCPPEKVIVVITDTPKANWGIGGVQASKGF</sequence>
<organism evidence="6 7">
    <name type="scientific">Candidatus Saganbacteria bacterium</name>
    <dbReference type="NCBI Taxonomy" id="2575572"/>
    <lineage>
        <taxon>Bacteria</taxon>
        <taxon>Bacillati</taxon>
        <taxon>Saganbacteria</taxon>
    </lineage>
</organism>
<dbReference type="GO" id="GO:0016853">
    <property type="term" value="F:isomerase activity"/>
    <property type="evidence" value="ECO:0007669"/>
    <property type="project" value="UniProtKB-UniRule"/>
</dbReference>
<dbReference type="PANTHER" id="PTHR35530">
    <property type="entry name" value="TAUTOMERASE-RELATED"/>
    <property type="match status" value="1"/>
</dbReference>
<evidence type="ECO:0000256" key="4">
    <source>
        <dbReference type="RuleBase" id="RU362032"/>
    </source>
</evidence>
<evidence type="ECO:0000313" key="6">
    <source>
        <dbReference type="EMBL" id="KAF0133283.1"/>
    </source>
</evidence>
<name>A0A833L005_UNCSA</name>
<comment type="caution">
    <text evidence="6">The sequence shown here is derived from an EMBL/GenBank/DDBJ whole genome shotgun (WGS) entry which is preliminary data.</text>
</comment>
<feature type="active site" description="Proton acceptor; via imino nitrogen" evidence="3">
    <location>
        <position position="2"/>
    </location>
</feature>
<evidence type="ECO:0000256" key="3">
    <source>
        <dbReference type="PIRSR" id="PIRSR618191-1"/>
    </source>
</evidence>
<feature type="domain" description="4-oxalocrotonate tautomerase-like" evidence="5">
    <location>
        <begin position="2"/>
        <end position="57"/>
    </location>
</feature>
<protein>
    <recommendedName>
        <fullName evidence="4">Tautomerase</fullName>
        <ecNumber evidence="4">5.3.2.-</ecNumber>
    </recommendedName>
</protein>
<dbReference type="EC" id="5.3.2.-" evidence="4"/>
<comment type="similarity">
    <text evidence="1 4">Belongs to the 4-oxalocrotonate tautomerase family.</text>
</comment>
<dbReference type="NCBIfam" id="TIGR00013">
    <property type="entry name" value="taut"/>
    <property type="match status" value="1"/>
</dbReference>
<dbReference type="AlphaFoldDB" id="A0A833L005"/>
<accession>A0A833L005</accession>
<dbReference type="Pfam" id="PF01361">
    <property type="entry name" value="Tautomerase"/>
    <property type="match status" value="1"/>
</dbReference>
<proteinExistence type="inferred from homology"/>
<dbReference type="Gene3D" id="3.30.429.10">
    <property type="entry name" value="Macrophage Migration Inhibitory Factor"/>
    <property type="match status" value="1"/>
</dbReference>
<dbReference type="PANTHER" id="PTHR35530:SF1">
    <property type="entry name" value="2-HYDROXYMUCONATE TAUTOMERASE"/>
    <property type="match status" value="1"/>
</dbReference>
<dbReference type="InterPro" id="IPR018191">
    <property type="entry name" value="4-OT"/>
</dbReference>
<gene>
    <name evidence="6" type="ORF">FD145_1363</name>
</gene>
<dbReference type="Proteomes" id="UP000488506">
    <property type="component" value="Unassembled WGS sequence"/>
</dbReference>
<dbReference type="EMBL" id="WPAF01000030">
    <property type="protein sequence ID" value="KAF0133283.1"/>
    <property type="molecule type" value="Genomic_DNA"/>
</dbReference>
<evidence type="ECO:0000256" key="2">
    <source>
        <dbReference type="ARBA" id="ARBA00023235"/>
    </source>
</evidence>
<dbReference type="SUPFAM" id="SSF55331">
    <property type="entry name" value="Tautomerase/MIF"/>
    <property type="match status" value="1"/>
</dbReference>
<keyword evidence="2 4" id="KW-0413">Isomerase</keyword>